<accession>A0A8E2X645</accession>
<sequence length="274" mass="29396">MTSAHPKPKSYDDIKPAVREKLKTVFTPADLFDPAGDPNLLTTAVDVKTWAEAGRTAAQGLGKARKLSSEKEKLEAVEQQFARVSVAAGRDLGAARQALVAFAGWKDYPGGDSWGFFADLQGPVAKFAAEVVVEQRWVAWLEATKQTTQAIALDETKRHANGPDSVVGTVIAGMADGAGGSWVGTSGHGAVHRVMWDLLDGVNQVEAWETHVCGEVDAMNQYLVAHAVNSVADIPVGGVFSHARTWDAGQRKWKARAACGNCEQWLKRIGAYLS</sequence>
<evidence type="ECO:0000313" key="1">
    <source>
        <dbReference type="EMBL" id="EWC63283.1"/>
    </source>
</evidence>
<keyword evidence="2" id="KW-1185">Reference proteome</keyword>
<evidence type="ECO:0000313" key="2">
    <source>
        <dbReference type="Proteomes" id="UP000019277"/>
    </source>
</evidence>
<reference evidence="1 2" key="1">
    <citation type="journal article" date="2014" name="Genome Announc.">
        <title>Draft Genome Sequence of the Antitrypanosomally Active Sponge-Associated Bacterium Actinokineospora sp. Strain EG49.</title>
        <authorList>
            <person name="Harjes J."/>
            <person name="Ryu T."/>
            <person name="Abdelmohsen U.R."/>
            <person name="Moitinho-Silva L."/>
            <person name="Horn H."/>
            <person name="Ravasi T."/>
            <person name="Hentschel U."/>
        </authorList>
    </citation>
    <scope>NUCLEOTIDE SEQUENCE [LARGE SCALE GENOMIC DNA]</scope>
    <source>
        <strain evidence="1 2">EG49</strain>
    </source>
</reference>
<organism evidence="1 2">
    <name type="scientific">Actinokineospora spheciospongiae</name>
    <dbReference type="NCBI Taxonomy" id="909613"/>
    <lineage>
        <taxon>Bacteria</taxon>
        <taxon>Bacillati</taxon>
        <taxon>Actinomycetota</taxon>
        <taxon>Actinomycetes</taxon>
        <taxon>Pseudonocardiales</taxon>
        <taxon>Pseudonocardiaceae</taxon>
        <taxon>Actinokineospora</taxon>
    </lineage>
</organism>
<gene>
    <name evidence="1" type="ORF">UO65_1497</name>
</gene>
<dbReference type="OrthoDB" id="3538704at2"/>
<dbReference type="Proteomes" id="UP000019277">
    <property type="component" value="Unassembled WGS sequence"/>
</dbReference>
<protein>
    <submittedName>
        <fullName evidence="1">Uncharacterized protein</fullName>
    </submittedName>
</protein>
<name>W7ISG0_9PSEU</name>
<dbReference type="AlphaFoldDB" id="W7ISG0"/>
<proteinExistence type="predicted"/>
<comment type="caution">
    <text evidence="1">The sequence shown here is derived from an EMBL/GenBank/DDBJ whole genome shotgun (WGS) entry which is preliminary data.</text>
</comment>
<dbReference type="EMBL" id="AYXG01000051">
    <property type="protein sequence ID" value="EWC63283.1"/>
    <property type="molecule type" value="Genomic_DNA"/>
</dbReference>
<accession>W7ISG0</accession>
<dbReference type="RefSeq" id="WP_035279920.1">
    <property type="nucleotide sequence ID" value="NZ_AYXG01000051.1"/>
</dbReference>
<dbReference type="eggNOG" id="ENOG50322XM">
    <property type="taxonomic scope" value="Bacteria"/>
</dbReference>